<gene>
    <name evidence="2" type="ORF">M0L20_24690</name>
</gene>
<dbReference type="InterPro" id="IPR005625">
    <property type="entry name" value="PepSY-ass_TM"/>
</dbReference>
<evidence type="ECO:0000313" key="2">
    <source>
        <dbReference type="EMBL" id="MCK8495093.1"/>
    </source>
</evidence>
<comment type="caution">
    <text evidence="2">The sequence shown here is derived from an EMBL/GenBank/DDBJ whole genome shotgun (WGS) entry which is preliminary data.</text>
</comment>
<keyword evidence="3" id="KW-1185">Reference proteome</keyword>
<evidence type="ECO:0000256" key="1">
    <source>
        <dbReference type="SAM" id="Phobius"/>
    </source>
</evidence>
<protein>
    <submittedName>
        <fullName evidence="2">PepSY domain-containing protein</fullName>
    </submittedName>
</protein>
<reference evidence="2 3" key="1">
    <citation type="submission" date="2022-04" db="EMBL/GenBank/DDBJ databases">
        <title>Spirosoma sp. strain RP8 genome sequencing and assembly.</title>
        <authorList>
            <person name="Jung Y."/>
        </authorList>
    </citation>
    <scope>NUCLEOTIDE SEQUENCE [LARGE SCALE GENOMIC DNA]</scope>
    <source>
        <strain evidence="2 3">RP8</strain>
    </source>
</reference>
<feature type="transmembrane region" description="Helical" evidence="1">
    <location>
        <begin position="336"/>
        <end position="357"/>
    </location>
</feature>
<organism evidence="2 3">
    <name type="scientific">Spirosoma liriopis</name>
    <dbReference type="NCBI Taxonomy" id="2937440"/>
    <lineage>
        <taxon>Bacteria</taxon>
        <taxon>Pseudomonadati</taxon>
        <taxon>Bacteroidota</taxon>
        <taxon>Cytophagia</taxon>
        <taxon>Cytophagales</taxon>
        <taxon>Cytophagaceae</taxon>
        <taxon>Spirosoma</taxon>
    </lineage>
</organism>
<dbReference type="PANTHER" id="PTHR34219">
    <property type="entry name" value="IRON-REGULATED INNER MEMBRANE PROTEIN-RELATED"/>
    <property type="match status" value="1"/>
</dbReference>
<keyword evidence="1" id="KW-0472">Membrane</keyword>
<accession>A0ABT0HSD0</accession>
<keyword evidence="1" id="KW-1133">Transmembrane helix</keyword>
<name>A0ABT0HSD0_9BACT</name>
<dbReference type="Proteomes" id="UP001202180">
    <property type="component" value="Unassembled WGS sequence"/>
</dbReference>
<feature type="transmembrane region" description="Helical" evidence="1">
    <location>
        <begin position="149"/>
        <end position="170"/>
    </location>
</feature>
<keyword evidence="1" id="KW-0812">Transmembrane</keyword>
<sequence>MKLTRRLFTIHSWLGLITGVFLILLGLSGSVLVFRHELDRLANHDLLMVKPSRPLSERSLTRCYQTITARYPNLDGIAWMNPNAGPTDAYDFRLYLNDARLFTYDLGLISLNPYTNTILREGKSSDFSPSFIEWLLQFHFSFQLGVPGAALAALFGLTMLGSLLTGLVVYRKIIWKVLCFRVRINRKNWRTISSDLHRVVGVWSLLLNAIIFFTGFWMNLFAFEAKTWKTEQIPTHPNTTMVLSADALLQKARQLMPDLKPSYVYLPTQPERKFRVNGPLEGQWALWGTGNLVSLDQQTGKLIQLRRLAALPIGDRLEATFFPLHVGNYGGLPVKMLYALIGLTPGLLAITGFLLWWRRARKSVPNASRKYVLVKST</sequence>
<proteinExistence type="predicted"/>
<dbReference type="Pfam" id="PF03929">
    <property type="entry name" value="PepSY_TM"/>
    <property type="match status" value="1"/>
</dbReference>
<feature type="transmembrane region" description="Helical" evidence="1">
    <location>
        <begin position="196"/>
        <end position="218"/>
    </location>
</feature>
<dbReference type="EMBL" id="JALPRF010000006">
    <property type="protein sequence ID" value="MCK8495093.1"/>
    <property type="molecule type" value="Genomic_DNA"/>
</dbReference>
<dbReference type="RefSeq" id="WP_248479768.1">
    <property type="nucleotide sequence ID" value="NZ_JALPRF010000006.1"/>
</dbReference>
<dbReference type="PANTHER" id="PTHR34219:SF8">
    <property type="entry name" value="PEPSY DOMAIN-CONTAINING PROTEIN"/>
    <property type="match status" value="1"/>
</dbReference>
<evidence type="ECO:0000313" key="3">
    <source>
        <dbReference type="Proteomes" id="UP001202180"/>
    </source>
</evidence>
<feature type="transmembrane region" description="Helical" evidence="1">
    <location>
        <begin position="12"/>
        <end position="34"/>
    </location>
</feature>